<dbReference type="STRING" id="1156417.Y919_10900"/>
<organism evidence="1 2">
    <name type="scientific">Caloranaerobacter azorensis H53214</name>
    <dbReference type="NCBI Taxonomy" id="1156417"/>
    <lineage>
        <taxon>Bacteria</taxon>
        <taxon>Bacillati</taxon>
        <taxon>Bacillota</taxon>
        <taxon>Tissierellia</taxon>
        <taxon>Tissierellales</taxon>
        <taxon>Thermohalobacteraceae</taxon>
        <taxon>Caloranaerobacter</taxon>
    </lineage>
</organism>
<dbReference type="InterPro" id="IPR029060">
    <property type="entry name" value="PIN-like_dom_sf"/>
</dbReference>
<dbReference type="EMBL" id="AZTB01000072">
    <property type="protein sequence ID" value="KGG79635.1"/>
    <property type="molecule type" value="Genomic_DNA"/>
</dbReference>
<proteinExistence type="predicted"/>
<dbReference type="Gene3D" id="3.40.50.1010">
    <property type="entry name" value="5'-nuclease"/>
    <property type="match status" value="1"/>
</dbReference>
<dbReference type="Proteomes" id="UP000029622">
    <property type="component" value="Unassembled WGS sequence"/>
</dbReference>
<reference evidence="1 2" key="1">
    <citation type="submission" date="2013-12" db="EMBL/GenBank/DDBJ databases">
        <title>Draft genome sequence of Caloranaerobacter sp. H53214.</title>
        <authorList>
            <person name="Jiang L.J."/>
            <person name="Shao Z.Z."/>
            <person name="Long M.N."/>
        </authorList>
    </citation>
    <scope>NUCLEOTIDE SEQUENCE [LARGE SCALE GENOMIC DNA]</scope>
    <source>
        <strain evidence="1 2">H53214</strain>
    </source>
</reference>
<protein>
    <submittedName>
        <fullName evidence="1">Uncharacterized protein</fullName>
    </submittedName>
</protein>
<sequence>MNGSTIYSIRSGNTNIIYPDIIYLDTSFIYTVYGDENANYKRSCDDFLINCVLSKTILTYSGVVLDELKHLIQVNIYDKEAEKRGITDEHNSNGVIIKRWKKLFDIEPGIMVDVMKEYNRVREILDNNMILLEYKDDEKFRKLVDYIGLNFGQDSIDAKHIAVALINGINSIATLDEHFVRTDGMNIYGPTKGIIKHIDKRNNVYQEFDNIVISNILDSVYK</sequence>
<dbReference type="AlphaFoldDB" id="A0A096BEQ5"/>
<dbReference type="SUPFAM" id="SSF88723">
    <property type="entry name" value="PIN domain-like"/>
    <property type="match status" value="1"/>
</dbReference>
<comment type="caution">
    <text evidence="1">The sequence shown here is derived from an EMBL/GenBank/DDBJ whole genome shotgun (WGS) entry which is preliminary data.</text>
</comment>
<accession>A0A096BEQ5</accession>
<evidence type="ECO:0000313" key="2">
    <source>
        <dbReference type="Proteomes" id="UP000029622"/>
    </source>
</evidence>
<gene>
    <name evidence="1" type="ORF">Y919_10900</name>
</gene>
<dbReference type="RefSeq" id="WP_035164704.1">
    <property type="nucleotide sequence ID" value="NZ_AZTB01000072.1"/>
</dbReference>
<name>A0A096BEQ5_9FIRM</name>
<evidence type="ECO:0000313" key="1">
    <source>
        <dbReference type="EMBL" id="KGG79635.1"/>
    </source>
</evidence>